<dbReference type="SUPFAM" id="SSF56322">
    <property type="entry name" value="ADC synthase"/>
    <property type="match status" value="1"/>
</dbReference>
<evidence type="ECO:0000256" key="1">
    <source>
        <dbReference type="ARBA" id="ARBA00000799"/>
    </source>
</evidence>
<sequence length="455" mass="52546">MAANLMEDKIMESIYESNKNWVSVEVVLNKSLTPSELFNLTEKQAGDRFYLRLNDNMSSFFGYHAIQRFKNNFENKQSIFREWEKFKNDVELIHVNTQKHHLKIVGGFQFSNHKSDDEWREFGINHFVVPEVLISSVNNQTILTYTVEKAQFEMEKLNQIINYFENTQVDTTERETALGNVTRMEDIYVDEWKDLVSHTIEQLDKDQKVVLARRRLIKFDKPISIPYVLNRALNNEKNSYLFILESNQSVFFSQTPEQLLKVEDGVLSTKAVAGTIPRTQDAEKDEKNVQAFLQDSKNLGEHQFVVRSILNDIEPYVENVEYNQKPNILKNDHMYHLYTEIKGTLLNHSYISLIDELHPTPALGGYPKKEAVDYIEKNEFGTRGLYGSPVGYIDVDDDCEFIVAIRSMLIKQNQTTLFAGCGIVKDSNAESEVEETSVKFSPMMNALGVVNENES</sequence>
<dbReference type="PANTHER" id="PTHR42839">
    <property type="entry name" value="ISOCHORISMATE SYNTHASE ENTC"/>
    <property type="match status" value="1"/>
</dbReference>
<dbReference type="GO" id="GO:0008909">
    <property type="term" value="F:isochorismate synthase activity"/>
    <property type="evidence" value="ECO:0007669"/>
    <property type="project" value="UniProtKB-EC"/>
</dbReference>
<dbReference type="RefSeq" id="WP_017175788.1">
    <property type="nucleotide sequence ID" value="NZ_CABMJU010000034.1"/>
</dbReference>
<evidence type="ECO:0000313" key="7">
    <source>
        <dbReference type="EMBL" id="AVI05607.1"/>
    </source>
</evidence>
<evidence type="ECO:0000256" key="3">
    <source>
        <dbReference type="ARBA" id="ARBA00012824"/>
    </source>
</evidence>
<accession>A0A3S7GT86</accession>
<keyword evidence="4 8" id="KW-0413">Isomerase</keyword>
<dbReference type="EC" id="5.4.4.2" evidence="3"/>
<keyword evidence="9" id="KW-1185">Reference proteome</keyword>
<evidence type="ECO:0000256" key="5">
    <source>
        <dbReference type="ARBA" id="ARBA00041564"/>
    </source>
</evidence>
<dbReference type="AlphaFoldDB" id="A0A3S7GT86"/>
<dbReference type="PANTHER" id="PTHR42839:SF1">
    <property type="entry name" value="ISOCHORISMATE SYNTHASE MENF"/>
    <property type="match status" value="1"/>
</dbReference>
<protein>
    <recommendedName>
        <fullName evidence="3">isochorismate synthase</fullName>
        <ecNumber evidence="3">5.4.4.2</ecNumber>
    </recommendedName>
    <alternativeName>
        <fullName evidence="5">Isochorismate mutase</fullName>
    </alternativeName>
</protein>
<feature type="domain" description="Chorismate-utilising enzyme C-terminal" evidence="6">
    <location>
        <begin position="190"/>
        <end position="439"/>
    </location>
</feature>
<proteinExistence type="inferred from homology"/>
<dbReference type="EMBL" id="JAGHKT020000003">
    <property type="protein sequence ID" value="MCM5671820.1"/>
    <property type="molecule type" value="Genomic_DNA"/>
</dbReference>
<evidence type="ECO:0000313" key="8">
    <source>
        <dbReference type="EMBL" id="MCM5671820.1"/>
    </source>
</evidence>
<comment type="catalytic activity">
    <reaction evidence="1">
        <text>chorismate = isochorismate</text>
        <dbReference type="Rhea" id="RHEA:18985"/>
        <dbReference type="ChEBI" id="CHEBI:29748"/>
        <dbReference type="ChEBI" id="CHEBI:29780"/>
        <dbReference type="EC" id="5.4.4.2"/>
    </reaction>
</comment>
<evidence type="ECO:0000313" key="9">
    <source>
        <dbReference type="Proteomes" id="UP000665944"/>
    </source>
</evidence>
<dbReference type="InterPro" id="IPR004561">
    <property type="entry name" value="IsoChor_synthase"/>
</dbReference>
<gene>
    <name evidence="7" type="ORF">AZE34_02115</name>
    <name evidence="8" type="ORF">J7T32_003435</name>
</gene>
<dbReference type="GO" id="GO:0009697">
    <property type="term" value="P:salicylic acid biosynthetic process"/>
    <property type="evidence" value="ECO:0007669"/>
    <property type="project" value="TreeGrafter"/>
</dbReference>
<dbReference type="Pfam" id="PF00425">
    <property type="entry name" value="Chorismate_bind"/>
    <property type="match status" value="1"/>
</dbReference>
<reference evidence="7" key="1">
    <citation type="submission" date="2016-02" db="EMBL/GenBank/DDBJ databases">
        <title>Genomic sequence of a clinical Staphylococcus hominis isolate.</title>
        <authorList>
            <person name="McClure J.M."/>
            <person name="Zhang K."/>
        </authorList>
    </citation>
    <scope>NUCLEOTIDE SEQUENCE</scope>
    <source>
        <strain evidence="7">C34847</strain>
    </source>
</reference>
<evidence type="ECO:0000259" key="6">
    <source>
        <dbReference type="Pfam" id="PF00425"/>
    </source>
</evidence>
<organism evidence="7">
    <name type="scientific">Staphylococcus hominis</name>
    <dbReference type="NCBI Taxonomy" id="1290"/>
    <lineage>
        <taxon>Bacteria</taxon>
        <taxon>Bacillati</taxon>
        <taxon>Bacillota</taxon>
        <taxon>Bacilli</taxon>
        <taxon>Bacillales</taxon>
        <taxon>Staphylococcaceae</taxon>
        <taxon>Staphylococcus</taxon>
    </lineage>
</organism>
<dbReference type="EMBL" id="CP014567">
    <property type="protein sequence ID" value="AVI05607.1"/>
    <property type="molecule type" value="Genomic_DNA"/>
</dbReference>
<dbReference type="Gene3D" id="3.60.120.10">
    <property type="entry name" value="Anthranilate synthase"/>
    <property type="match status" value="1"/>
</dbReference>
<evidence type="ECO:0000256" key="4">
    <source>
        <dbReference type="ARBA" id="ARBA00023235"/>
    </source>
</evidence>
<evidence type="ECO:0000256" key="2">
    <source>
        <dbReference type="ARBA" id="ARBA00005297"/>
    </source>
</evidence>
<dbReference type="InterPro" id="IPR005801">
    <property type="entry name" value="ADC_synthase"/>
</dbReference>
<dbReference type="Proteomes" id="UP000665944">
    <property type="component" value="Unassembled WGS sequence"/>
</dbReference>
<dbReference type="InterPro" id="IPR015890">
    <property type="entry name" value="Chorismate_C"/>
</dbReference>
<dbReference type="NCBIfam" id="TIGR00543">
    <property type="entry name" value="isochor_syn"/>
    <property type="match status" value="1"/>
</dbReference>
<comment type="similarity">
    <text evidence="2">Belongs to the isochorismate synthase family.</text>
</comment>
<name>A0A3S7GT86_STAHO</name>
<reference evidence="8 9" key="2">
    <citation type="submission" date="2022-06" db="EMBL/GenBank/DDBJ databases">
        <title>Staphylococcus hominis ShoR14 genome sequence.</title>
        <authorList>
            <person name="Yeo C.C."/>
            <person name="Chew C.H."/>
            <person name="Che Hamzah A.M."/>
            <person name="Al-Trad E.I."/>
        </authorList>
    </citation>
    <scope>NUCLEOTIDE SEQUENCE [LARGE SCALE GENOMIC DNA]</scope>
    <source>
        <strain evidence="8 9">ShoR14</strain>
    </source>
</reference>